<evidence type="ECO:0000256" key="1">
    <source>
        <dbReference type="SAM" id="MobiDB-lite"/>
    </source>
</evidence>
<dbReference type="PANTHER" id="PTHR46928:SF1">
    <property type="entry name" value="MESENCHYME-SPECIFIC CELL SURFACE GLYCOPROTEIN"/>
    <property type="match status" value="1"/>
</dbReference>
<gene>
    <name evidence="3" type="ORF">SAMN04487937_2637</name>
</gene>
<dbReference type="InterPro" id="IPR011048">
    <property type="entry name" value="Haem_d1_sf"/>
</dbReference>
<dbReference type="SUPFAM" id="SSF50974">
    <property type="entry name" value="Nitrous oxide reductase, N-terminal domain"/>
    <property type="match status" value="1"/>
</dbReference>
<feature type="region of interest" description="Disordered" evidence="1">
    <location>
        <begin position="1"/>
        <end position="21"/>
    </location>
</feature>
<protein>
    <recommendedName>
        <fullName evidence="2">Choice-of-anchor I domain-containing protein</fullName>
    </recommendedName>
</protein>
<dbReference type="PANTHER" id="PTHR46928">
    <property type="entry name" value="MESENCHYME-SPECIFIC CELL SURFACE GLYCOPROTEIN"/>
    <property type="match status" value="1"/>
</dbReference>
<dbReference type="Pfam" id="PF22494">
    <property type="entry name" value="choice_anch_I"/>
    <property type="match status" value="1"/>
</dbReference>
<dbReference type="InterPro" id="IPR011045">
    <property type="entry name" value="N2O_reductase_N"/>
</dbReference>
<feature type="compositionally biased region" description="Basic and acidic residues" evidence="1">
    <location>
        <begin position="1"/>
        <end position="17"/>
    </location>
</feature>
<dbReference type="Proteomes" id="UP000198932">
    <property type="component" value="Unassembled WGS sequence"/>
</dbReference>
<dbReference type="EMBL" id="FOYN01000003">
    <property type="protein sequence ID" value="SFR51802.1"/>
    <property type="molecule type" value="Genomic_DNA"/>
</dbReference>
<dbReference type="NCBIfam" id="NF038117">
    <property type="entry name" value="choice_anch_I"/>
    <property type="match status" value="1"/>
</dbReference>
<organism evidence="3 4">
    <name type="scientific">Halorubrum sodomense</name>
    <dbReference type="NCBI Taxonomy" id="35743"/>
    <lineage>
        <taxon>Archaea</taxon>
        <taxon>Methanobacteriati</taxon>
        <taxon>Methanobacteriota</taxon>
        <taxon>Stenosarchaea group</taxon>
        <taxon>Halobacteria</taxon>
        <taxon>Halobacteriales</taxon>
        <taxon>Haloferacaceae</taxon>
        <taxon>Halorubrum</taxon>
    </lineage>
</organism>
<evidence type="ECO:0000259" key="2">
    <source>
        <dbReference type="Pfam" id="PF22494"/>
    </source>
</evidence>
<dbReference type="AlphaFoldDB" id="A0A1I6HBG3"/>
<dbReference type="InterPro" id="IPR015943">
    <property type="entry name" value="WD40/YVTN_repeat-like_dom_sf"/>
</dbReference>
<sequence length="563" mass="59930">MFQRGPPERDEDSHNDVEGVSLRRVGRYETGEFDGGAEIVAYDASRSRLFVVNSGAGQIEVLDVTDPAAPEQAAVLDAAADVDNGGGANSVDVVGDLVAVAVENENPQAAGFVALYDPSELELLAVADVGALPDKVTITPDGQYVLSANEGEPAFDESPGSRTDPRGSISIIDVTRRDAPRVETLDFTPFDDDIDALRAEGVRVYGASAAVEDPRPSTDFEPEFVTVTPDSGTAYVSLQENNAVARVDIQRAEIAEISGLGFKDFSLPGNELDTSDADAGDEDVISFQNWPVKGMYQPDGIRAYEVAGRQYLITANEGDSRDYEVSTVSDLSLADDAFAPRLSENPFVDSVEALKRPENLGNLEVTNQLGDHDNDGQFEELYLFGTRSFAIWEATDNGLQLVFESGNELPKRYAEQFPAGFQGATSGGPQTEGIEIGQVGDRTFAFVGIERGSGIFVYDVTTPANPRYIQTVVNRDFSIGFGDLAENPESPGRGGDFSPEGLEFISADGSPTNNPLFAAGYEVSGTVALFEVTPLPEDAAAAENGPGVGRGRGNDADDGEDED</sequence>
<dbReference type="SUPFAM" id="SSF51004">
    <property type="entry name" value="C-terminal (heme d1) domain of cytochrome cd1-nitrite reductase"/>
    <property type="match status" value="1"/>
</dbReference>
<feature type="domain" description="Choice-of-anchor I" evidence="2">
    <location>
        <begin position="34"/>
        <end position="532"/>
    </location>
</feature>
<name>A0A1I6HBG3_HALSD</name>
<evidence type="ECO:0000313" key="4">
    <source>
        <dbReference type="Proteomes" id="UP000198932"/>
    </source>
</evidence>
<dbReference type="InterPro" id="IPR055188">
    <property type="entry name" value="Choice_anch_I"/>
</dbReference>
<feature type="region of interest" description="Disordered" evidence="1">
    <location>
        <begin position="484"/>
        <end position="504"/>
    </location>
</feature>
<dbReference type="STRING" id="35743.SAMN04487937_2637"/>
<dbReference type="Gene3D" id="2.130.10.10">
    <property type="entry name" value="YVTN repeat-like/Quinoprotein amine dehydrogenase"/>
    <property type="match status" value="1"/>
</dbReference>
<reference evidence="4" key="1">
    <citation type="submission" date="2016-10" db="EMBL/GenBank/DDBJ databases">
        <authorList>
            <person name="Varghese N."/>
            <person name="Submissions S."/>
        </authorList>
    </citation>
    <scope>NUCLEOTIDE SEQUENCE [LARGE SCALE GENOMIC DNA]</scope>
    <source>
        <strain evidence="4">RD 26</strain>
    </source>
</reference>
<feature type="region of interest" description="Disordered" evidence="1">
    <location>
        <begin position="537"/>
        <end position="563"/>
    </location>
</feature>
<keyword evidence="4" id="KW-1185">Reference proteome</keyword>
<dbReference type="InterPro" id="IPR052956">
    <property type="entry name" value="Mesenchyme-surface_protein"/>
</dbReference>
<evidence type="ECO:0000313" key="3">
    <source>
        <dbReference type="EMBL" id="SFR51802.1"/>
    </source>
</evidence>
<accession>A0A1I6HBG3</accession>
<proteinExistence type="predicted"/>